<reference evidence="5 6" key="1">
    <citation type="submission" date="2020-11" db="EMBL/GenBank/DDBJ databases">
        <title>Pseudonocardia abyssalis sp. nov. and Pseudonocardia oceani sp. nov., description and phylogenomic analysis of two novel actinomycetes isolated from the deep Southern Ocean.</title>
        <authorList>
            <person name="Parra J."/>
        </authorList>
    </citation>
    <scope>NUCLEOTIDE SEQUENCE [LARGE SCALE GENOMIC DNA]</scope>
    <source>
        <strain evidence="6">KRD185</strain>
    </source>
</reference>
<evidence type="ECO:0000259" key="3">
    <source>
        <dbReference type="Pfam" id="PF02770"/>
    </source>
</evidence>
<feature type="domain" description="Acyl-CoA dehydrogenase/oxidase C-terminal" evidence="2">
    <location>
        <begin position="231"/>
        <end position="380"/>
    </location>
</feature>
<dbReference type="PIRSF" id="PIRSF016578">
    <property type="entry name" value="HsaA"/>
    <property type="match status" value="1"/>
</dbReference>
<dbReference type="InterPro" id="IPR006089">
    <property type="entry name" value="Acyl-CoA_DH_CS"/>
</dbReference>
<dbReference type="InterPro" id="IPR006091">
    <property type="entry name" value="Acyl-CoA_Oxase/DH_mid-dom"/>
</dbReference>
<evidence type="ECO:0000313" key="5">
    <source>
        <dbReference type="EMBL" id="MBW0126253.1"/>
    </source>
</evidence>
<feature type="domain" description="Acyl-CoA dehydrogenase/oxidase N-terminal" evidence="4">
    <location>
        <begin position="5"/>
        <end position="95"/>
    </location>
</feature>
<comment type="caution">
    <text evidence="5">The sequence shown here is derived from an EMBL/GenBank/DDBJ whole genome shotgun (WGS) entry which is preliminary data.</text>
</comment>
<sequence>MSLLTSAQEQIRDEARAFTAAELLPVANELDPQHADIPWSIVDRIAELGYFGIMIDREHGGLGLGMTEYCLVTEELARGWMSAASIIARANGTGSLVADPARRADILRRQAAGTFISAAAFSEPEAGSDVAAVSCRAERRGSTYVLNGEKRWCGWALAADAIVVLARTAPGRREGLDVFLVEKERGSFPEGITGTPIPKIGYHGITSWALTITDLEVPAENVLVGPDGATGNGFGMFGTLLDWGRLHTAARAVGAARGALEDATAYAQQRVQFGRPISSFQAVKFRLADMATQVAAARALYLDAAAKFDAGVDCKQDCSMAKLFASEMAERVASSAMQVLGGNGYTTEHAVERHWRDARLTQIFEGTSEIQRSIIAQHLLGATTPGHPERKDRR</sequence>
<organism evidence="5 6">
    <name type="scientific">Pseudonocardia oceani</name>
    <dbReference type="NCBI Taxonomy" id="2792013"/>
    <lineage>
        <taxon>Bacteria</taxon>
        <taxon>Bacillati</taxon>
        <taxon>Actinomycetota</taxon>
        <taxon>Actinomycetes</taxon>
        <taxon>Pseudonocardiales</taxon>
        <taxon>Pseudonocardiaceae</taxon>
        <taxon>Pseudonocardia</taxon>
    </lineage>
</organism>
<dbReference type="PROSITE" id="PS00073">
    <property type="entry name" value="ACYL_COA_DH_2"/>
    <property type="match status" value="1"/>
</dbReference>
<evidence type="ECO:0000313" key="6">
    <source>
        <dbReference type="Proteomes" id="UP000694300"/>
    </source>
</evidence>
<dbReference type="Proteomes" id="UP000694300">
    <property type="component" value="Unassembled WGS sequence"/>
</dbReference>
<evidence type="ECO:0000259" key="2">
    <source>
        <dbReference type="Pfam" id="PF00441"/>
    </source>
</evidence>
<proteinExistence type="predicted"/>
<keyword evidence="1" id="KW-0285">Flavoprotein</keyword>
<feature type="domain" description="Acyl-CoA oxidase/dehydrogenase middle" evidence="3">
    <location>
        <begin position="118"/>
        <end position="214"/>
    </location>
</feature>
<dbReference type="PANTHER" id="PTHR43884:SF12">
    <property type="entry name" value="ISOVALERYL-COA DEHYDROGENASE, MITOCHONDRIAL-RELATED"/>
    <property type="match status" value="1"/>
</dbReference>
<evidence type="ECO:0000256" key="1">
    <source>
        <dbReference type="ARBA" id="ARBA00022630"/>
    </source>
</evidence>
<dbReference type="EMBL" id="JADQDF010000001">
    <property type="protein sequence ID" value="MBW0126253.1"/>
    <property type="molecule type" value="Genomic_DNA"/>
</dbReference>
<protein>
    <submittedName>
        <fullName evidence="5">Acyl-CoA dehydrogenase family protein</fullName>
    </submittedName>
</protein>
<dbReference type="Pfam" id="PF00441">
    <property type="entry name" value="Acyl-CoA_dh_1"/>
    <property type="match status" value="1"/>
</dbReference>
<gene>
    <name evidence="5" type="ORF">I4I82_00890</name>
</gene>
<dbReference type="RefSeq" id="WP_218591553.1">
    <property type="nucleotide sequence ID" value="NZ_JADQDE010000091.1"/>
</dbReference>
<dbReference type="InterPro" id="IPR013786">
    <property type="entry name" value="AcylCoA_DH/ox_N"/>
</dbReference>
<name>A0ABS6U2R8_9PSEU</name>
<dbReference type="InterPro" id="IPR009075">
    <property type="entry name" value="AcylCo_DH/oxidase_C"/>
</dbReference>
<evidence type="ECO:0000259" key="4">
    <source>
        <dbReference type="Pfam" id="PF02771"/>
    </source>
</evidence>
<dbReference type="PANTHER" id="PTHR43884">
    <property type="entry name" value="ACYL-COA DEHYDROGENASE"/>
    <property type="match status" value="1"/>
</dbReference>
<keyword evidence="6" id="KW-1185">Reference proteome</keyword>
<dbReference type="Pfam" id="PF02770">
    <property type="entry name" value="Acyl-CoA_dh_M"/>
    <property type="match status" value="1"/>
</dbReference>
<dbReference type="Pfam" id="PF02771">
    <property type="entry name" value="Acyl-CoA_dh_N"/>
    <property type="match status" value="1"/>
</dbReference>
<accession>A0ABS6U2R8</accession>